<dbReference type="EMBL" id="CAJPDS010000131">
    <property type="protein sequence ID" value="CAF9939449.1"/>
    <property type="molecule type" value="Genomic_DNA"/>
</dbReference>
<reference evidence="2" key="1">
    <citation type="submission" date="2021-03" db="EMBL/GenBank/DDBJ databases">
        <authorList>
            <person name="Tagirdzhanova G."/>
        </authorList>
    </citation>
    <scope>NUCLEOTIDE SEQUENCE</scope>
</reference>
<organism evidence="2 3">
    <name type="scientific">Heterodermia speciosa</name>
    <dbReference type="NCBI Taxonomy" id="116794"/>
    <lineage>
        <taxon>Eukaryota</taxon>
        <taxon>Fungi</taxon>
        <taxon>Dikarya</taxon>
        <taxon>Ascomycota</taxon>
        <taxon>Pezizomycotina</taxon>
        <taxon>Lecanoromycetes</taxon>
        <taxon>OSLEUM clade</taxon>
        <taxon>Lecanoromycetidae</taxon>
        <taxon>Caliciales</taxon>
        <taxon>Physciaceae</taxon>
        <taxon>Heterodermia</taxon>
    </lineage>
</organism>
<dbReference type="AlphaFoldDB" id="A0A8H3J2L0"/>
<evidence type="ECO:0000313" key="3">
    <source>
        <dbReference type="Proteomes" id="UP000664521"/>
    </source>
</evidence>
<gene>
    <name evidence="2" type="ORF">HETSPECPRED_001784</name>
</gene>
<feature type="compositionally biased region" description="Acidic residues" evidence="1">
    <location>
        <begin position="269"/>
        <end position="310"/>
    </location>
</feature>
<name>A0A8H3J2L0_9LECA</name>
<proteinExistence type="predicted"/>
<evidence type="ECO:0000256" key="1">
    <source>
        <dbReference type="SAM" id="MobiDB-lite"/>
    </source>
</evidence>
<feature type="region of interest" description="Disordered" evidence="1">
    <location>
        <begin position="263"/>
        <end position="310"/>
    </location>
</feature>
<comment type="caution">
    <text evidence="2">The sequence shown here is derived from an EMBL/GenBank/DDBJ whole genome shotgun (WGS) entry which is preliminary data.</text>
</comment>
<protein>
    <submittedName>
        <fullName evidence="2">Uncharacterized protein</fullName>
    </submittedName>
</protein>
<sequence length="310" mass="35466">MAKPQHSAFMNLPTDVRNMIFEYCLVVKGCITPYKGVFTRVTDQDHTSHDFTVGLLAVNKVIRIEAAAIFYGKNVWRVTIQTSYVESDAEIELFNPPSGTDEDLTLIWSTHRALFRRVLIRADRYDIVGFDHRNTREWRSRINPNKPLAKRMEAAHSDNSELMHGCFGSPFKTVLEMPNLVSITFDVRNLLCLTGCCRIDPLQLFFALFKMFWHDSLSFGLGNSPINNLRTAYVTGIKSPLEEAQIVNTLGTPKIPWVVLKEDRRIKDDEDSDDSETESGEDSEDPEDPDDPDDRWETEAEEDNEDPDDE</sequence>
<keyword evidence="3" id="KW-1185">Reference proteome</keyword>
<dbReference type="OrthoDB" id="62952at2759"/>
<dbReference type="Proteomes" id="UP000664521">
    <property type="component" value="Unassembled WGS sequence"/>
</dbReference>
<accession>A0A8H3J2L0</accession>
<evidence type="ECO:0000313" key="2">
    <source>
        <dbReference type="EMBL" id="CAF9939449.1"/>
    </source>
</evidence>